<accession>A0ABP8UQU1</accession>
<evidence type="ECO:0008006" key="5">
    <source>
        <dbReference type="Google" id="ProtNLM"/>
    </source>
</evidence>
<dbReference type="RefSeq" id="WP_345441084.1">
    <property type="nucleotide sequence ID" value="NZ_BAABHK010000021.1"/>
</dbReference>
<gene>
    <name evidence="3" type="ORF">GCM10023196_093390</name>
</gene>
<feature type="transmembrane region" description="Helical" evidence="2">
    <location>
        <begin position="64"/>
        <end position="86"/>
    </location>
</feature>
<keyword evidence="2" id="KW-0472">Membrane</keyword>
<sequence>MRRSRETAGTAMNHTTDPIDTLRTHVDALAEDGYRRRRGTDLTRVLASARSDRRALPTRSRRPVLLLAGAAAAVVALGAAVVPGVVSGHEAKPGHGGSAPRTLDVKTVLLTAAETVAKEPAAAHGRFWYTQSREIERARQPGNGLKPRGVSANGGPRTGPYYPYTAYVSITWENWVPYQQGDTSRTVDKDITTSFGSPADKAAWKRAGSPSLTDMKPFSADSRAGQDPFLEIGLPKGTLAKDLPKLPTTPDGLKALIQKDWNKAPATQRNTLSAYICEMAQNVITAPVTPATRAAAYRLLAAQPGIRMVGKVRDRLGRSGVALAMRRVELGTDRKPQQVEVHTIFDPKTAKILGSETYDISGGKVAGRPSRISLLVGSGWTDGIGTPARG</sequence>
<dbReference type="InterPro" id="IPR047789">
    <property type="entry name" value="CU044_5270-like"/>
</dbReference>
<proteinExistence type="predicted"/>
<organism evidence="3 4">
    <name type="scientific">Actinoallomurus vinaceus</name>
    <dbReference type="NCBI Taxonomy" id="1080074"/>
    <lineage>
        <taxon>Bacteria</taxon>
        <taxon>Bacillati</taxon>
        <taxon>Actinomycetota</taxon>
        <taxon>Actinomycetes</taxon>
        <taxon>Streptosporangiales</taxon>
        <taxon>Thermomonosporaceae</taxon>
        <taxon>Actinoallomurus</taxon>
    </lineage>
</organism>
<comment type="caution">
    <text evidence="3">The sequence shown here is derived from an EMBL/GenBank/DDBJ whole genome shotgun (WGS) entry which is preliminary data.</text>
</comment>
<evidence type="ECO:0000313" key="3">
    <source>
        <dbReference type="EMBL" id="GAA4637872.1"/>
    </source>
</evidence>
<evidence type="ECO:0000256" key="2">
    <source>
        <dbReference type="SAM" id="Phobius"/>
    </source>
</evidence>
<keyword evidence="4" id="KW-1185">Reference proteome</keyword>
<keyword evidence="2" id="KW-0812">Transmembrane</keyword>
<protein>
    <recommendedName>
        <fullName evidence="5">CU044_5270 family protein</fullName>
    </recommendedName>
</protein>
<feature type="region of interest" description="Disordered" evidence="1">
    <location>
        <begin position="200"/>
        <end position="220"/>
    </location>
</feature>
<reference evidence="4" key="1">
    <citation type="journal article" date="2019" name="Int. J. Syst. Evol. Microbiol.">
        <title>The Global Catalogue of Microorganisms (GCM) 10K type strain sequencing project: providing services to taxonomists for standard genome sequencing and annotation.</title>
        <authorList>
            <consortium name="The Broad Institute Genomics Platform"/>
            <consortium name="The Broad Institute Genome Sequencing Center for Infectious Disease"/>
            <person name="Wu L."/>
            <person name="Ma J."/>
        </authorList>
    </citation>
    <scope>NUCLEOTIDE SEQUENCE [LARGE SCALE GENOMIC DNA]</scope>
    <source>
        <strain evidence="4">JCM 17939</strain>
    </source>
</reference>
<evidence type="ECO:0000256" key="1">
    <source>
        <dbReference type="SAM" id="MobiDB-lite"/>
    </source>
</evidence>
<name>A0ABP8UQU1_9ACTN</name>
<dbReference type="Proteomes" id="UP001501442">
    <property type="component" value="Unassembled WGS sequence"/>
</dbReference>
<dbReference type="EMBL" id="BAABHK010000021">
    <property type="protein sequence ID" value="GAA4637872.1"/>
    <property type="molecule type" value="Genomic_DNA"/>
</dbReference>
<dbReference type="NCBIfam" id="NF038083">
    <property type="entry name" value="CU044_5270_fam"/>
    <property type="match status" value="1"/>
</dbReference>
<keyword evidence="2" id="KW-1133">Transmembrane helix</keyword>
<evidence type="ECO:0000313" key="4">
    <source>
        <dbReference type="Proteomes" id="UP001501442"/>
    </source>
</evidence>